<dbReference type="KEGG" id="rxy:Rxyl_2281"/>
<evidence type="ECO:0000256" key="4">
    <source>
        <dbReference type="ARBA" id="ARBA00023125"/>
    </source>
</evidence>
<name>Q1ATR7_RUBXD</name>
<evidence type="ECO:0008006" key="9">
    <source>
        <dbReference type="Google" id="ProtNLM"/>
    </source>
</evidence>
<gene>
    <name evidence="7" type="ordered locus">Rxyl_2281</name>
</gene>
<keyword evidence="3" id="KW-0815">Transposition</keyword>
<dbReference type="GO" id="GO:0003677">
    <property type="term" value="F:DNA binding"/>
    <property type="evidence" value="ECO:0007669"/>
    <property type="project" value="UniProtKB-KW"/>
</dbReference>
<evidence type="ECO:0000256" key="6">
    <source>
        <dbReference type="SAM" id="MobiDB-lite"/>
    </source>
</evidence>
<dbReference type="eggNOG" id="COG3328">
    <property type="taxonomic scope" value="Bacteria"/>
</dbReference>
<dbReference type="GO" id="GO:0006313">
    <property type="term" value="P:DNA transposition"/>
    <property type="evidence" value="ECO:0007669"/>
    <property type="project" value="InterPro"/>
</dbReference>
<evidence type="ECO:0000256" key="1">
    <source>
        <dbReference type="ARBA" id="ARBA00002190"/>
    </source>
</evidence>
<organism evidence="7 8">
    <name type="scientific">Rubrobacter xylanophilus (strain DSM 9941 / JCM 11954 / NBRC 16129 / PRD-1)</name>
    <dbReference type="NCBI Taxonomy" id="266117"/>
    <lineage>
        <taxon>Bacteria</taxon>
        <taxon>Bacillati</taxon>
        <taxon>Actinomycetota</taxon>
        <taxon>Rubrobacteria</taxon>
        <taxon>Rubrobacterales</taxon>
        <taxon>Rubrobacteraceae</taxon>
        <taxon>Rubrobacter</taxon>
    </lineage>
</organism>
<dbReference type="Pfam" id="PF00872">
    <property type="entry name" value="Transposase_mut"/>
    <property type="match status" value="1"/>
</dbReference>
<evidence type="ECO:0000256" key="2">
    <source>
        <dbReference type="ARBA" id="ARBA00010961"/>
    </source>
</evidence>
<evidence type="ECO:0000313" key="7">
    <source>
        <dbReference type="EMBL" id="ABG05211.1"/>
    </source>
</evidence>
<comment type="similarity">
    <text evidence="2">Belongs to the transposase mutator family.</text>
</comment>
<feature type="region of interest" description="Disordered" evidence="6">
    <location>
        <begin position="87"/>
        <end position="114"/>
    </location>
</feature>
<dbReference type="InterPro" id="IPR001207">
    <property type="entry name" value="Transposase_mutator"/>
</dbReference>
<accession>Q1ATR7</accession>
<keyword evidence="5" id="KW-0233">DNA recombination</keyword>
<evidence type="ECO:0000256" key="5">
    <source>
        <dbReference type="ARBA" id="ARBA00023172"/>
    </source>
</evidence>
<sequence>MAKDPSEGGRAHRGVLQLPWLSRRLTGGASAPPAVPERLNQEIRSAENEVVRIFPNREACLRLVTAIAVEQSEEWVTGRRHLRLVPPAGAQNAPFPSYPEQRAPGPRRNISRPF</sequence>
<reference evidence="7 8" key="1">
    <citation type="submission" date="2006-06" db="EMBL/GenBank/DDBJ databases">
        <title>Complete sequence of Rubrobacter xylanophilus DSM 9941.</title>
        <authorList>
            <consortium name="US DOE Joint Genome Institute"/>
            <person name="Copeland A."/>
            <person name="Lucas S."/>
            <person name="Lapidus A."/>
            <person name="Barry K."/>
            <person name="Detter J.C."/>
            <person name="Glavina del Rio T."/>
            <person name="Hammon N."/>
            <person name="Israni S."/>
            <person name="Dalin E."/>
            <person name="Tice H."/>
            <person name="Pitluck S."/>
            <person name="Munk A.C."/>
            <person name="Brettin T."/>
            <person name="Bruce D."/>
            <person name="Han C."/>
            <person name="Tapia R."/>
            <person name="Gilna P."/>
            <person name="Schmutz J."/>
            <person name="Larimer F."/>
            <person name="Land M."/>
            <person name="Hauser L."/>
            <person name="Kyrpides N."/>
            <person name="Lykidis A."/>
            <person name="da Costa M.S."/>
            <person name="Rainey F.A."/>
            <person name="Empadinhas N."/>
            <person name="Jolivet E."/>
            <person name="Battista J.R."/>
            <person name="Richardson P."/>
        </authorList>
    </citation>
    <scope>NUCLEOTIDE SEQUENCE [LARGE SCALE GENOMIC DNA]</scope>
    <source>
        <strain evidence="8">DSM 9941 / NBRC 16129 / PRD-1</strain>
    </source>
</reference>
<dbReference type="GO" id="GO:0004803">
    <property type="term" value="F:transposase activity"/>
    <property type="evidence" value="ECO:0007669"/>
    <property type="project" value="InterPro"/>
</dbReference>
<comment type="function">
    <text evidence="1">Required for the transposition of the insertion element.</text>
</comment>
<dbReference type="EMBL" id="CP000386">
    <property type="protein sequence ID" value="ABG05211.1"/>
    <property type="molecule type" value="Genomic_DNA"/>
</dbReference>
<keyword evidence="4" id="KW-0238">DNA-binding</keyword>
<protein>
    <recommendedName>
        <fullName evidence="9">Mutator family transposase</fullName>
    </recommendedName>
</protein>
<evidence type="ECO:0000256" key="3">
    <source>
        <dbReference type="ARBA" id="ARBA00022578"/>
    </source>
</evidence>
<keyword evidence="8" id="KW-1185">Reference proteome</keyword>
<evidence type="ECO:0000313" key="8">
    <source>
        <dbReference type="Proteomes" id="UP000006637"/>
    </source>
</evidence>
<proteinExistence type="inferred from homology"/>
<dbReference type="AlphaFoldDB" id="Q1ATR7"/>
<dbReference type="HOGENOM" id="CLU_2119310_0_0_11"/>
<dbReference type="Proteomes" id="UP000006637">
    <property type="component" value="Chromosome"/>
</dbReference>
<dbReference type="OrthoDB" id="9793302at2"/>
<dbReference type="STRING" id="266117.Rxyl_2281"/>